<dbReference type="Proteomes" id="UP000234211">
    <property type="component" value="Unassembled WGS sequence"/>
</dbReference>
<name>A0A2H1YGX0_9FLAO</name>
<organism evidence="1 2">
    <name type="scientific">Tenacibaculum piscium</name>
    <dbReference type="NCBI Taxonomy" id="1458515"/>
    <lineage>
        <taxon>Bacteria</taxon>
        <taxon>Pseudomonadati</taxon>
        <taxon>Bacteroidota</taxon>
        <taxon>Flavobacteriia</taxon>
        <taxon>Flavobacteriales</taxon>
        <taxon>Flavobacteriaceae</taxon>
        <taxon>Tenacibaculum</taxon>
    </lineage>
</organism>
<evidence type="ECO:0000313" key="1">
    <source>
        <dbReference type="EMBL" id="SOS74762.1"/>
    </source>
</evidence>
<reference evidence="2" key="1">
    <citation type="submission" date="2017-11" db="EMBL/GenBank/DDBJ databases">
        <authorList>
            <person name="Duchaud E."/>
        </authorList>
    </citation>
    <scope>NUCLEOTIDE SEQUENCE [LARGE SCALE GENOMIC DNA]</scope>
    <source>
        <strain evidence="2">Tenacibaculum sp. TNO020</strain>
    </source>
</reference>
<accession>A0A2H1YGX0</accession>
<gene>
    <name evidence="1" type="ORF">TNO020_30005</name>
</gene>
<evidence type="ECO:0000313" key="2">
    <source>
        <dbReference type="Proteomes" id="UP000234211"/>
    </source>
</evidence>
<dbReference type="InterPro" id="IPR009061">
    <property type="entry name" value="DNA-bd_dom_put_sf"/>
</dbReference>
<sequence>MSASKKIILEGITSADLVSQLAKSVKELLTNEKTTPTEQTPEFWTRQQTADFLSVSLVTLFNWNKKGILKTYRVGTKVFYRKSDVLECLKKSK</sequence>
<dbReference type="EMBL" id="OENF01000023">
    <property type="protein sequence ID" value="SOS74762.1"/>
    <property type="molecule type" value="Genomic_DNA"/>
</dbReference>
<protein>
    <recommendedName>
        <fullName evidence="3">Helix-turn-helix domain-containing protein</fullName>
    </recommendedName>
</protein>
<dbReference type="SUPFAM" id="SSF46955">
    <property type="entry name" value="Putative DNA-binding domain"/>
    <property type="match status" value="1"/>
</dbReference>
<dbReference type="OrthoDB" id="1097811at2"/>
<evidence type="ECO:0008006" key="3">
    <source>
        <dbReference type="Google" id="ProtNLM"/>
    </source>
</evidence>
<proteinExistence type="predicted"/>
<dbReference type="RefSeq" id="WP_101917278.1">
    <property type="nucleotide sequence ID" value="NZ_OENF01000023.1"/>
</dbReference>
<dbReference type="AlphaFoldDB" id="A0A2H1YGX0"/>
<keyword evidence="2" id="KW-1185">Reference proteome</keyword>